<evidence type="ECO:0000256" key="1">
    <source>
        <dbReference type="SAM" id="Phobius"/>
    </source>
</evidence>
<proteinExistence type="predicted"/>
<comment type="caution">
    <text evidence="2">The sequence shown here is derived from an EMBL/GenBank/DDBJ whole genome shotgun (WGS) entry which is preliminary data.</text>
</comment>
<feature type="transmembrane region" description="Helical" evidence="1">
    <location>
        <begin position="49"/>
        <end position="72"/>
    </location>
</feature>
<protein>
    <submittedName>
        <fullName evidence="2">Uncharacterized protein</fullName>
    </submittedName>
</protein>
<gene>
    <name evidence="2" type="ORF">H9815_11950</name>
</gene>
<organism evidence="2 3">
    <name type="scientific">Candidatus Ruania gallistercoris</name>
    <dbReference type="NCBI Taxonomy" id="2838746"/>
    <lineage>
        <taxon>Bacteria</taxon>
        <taxon>Bacillati</taxon>
        <taxon>Actinomycetota</taxon>
        <taxon>Actinomycetes</taxon>
        <taxon>Micrococcales</taxon>
        <taxon>Ruaniaceae</taxon>
        <taxon>Ruania</taxon>
    </lineage>
</organism>
<keyword evidence="1" id="KW-0472">Membrane</keyword>
<evidence type="ECO:0000313" key="3">
    <source>
        <dbReference type="Proteomes" id="UP000824037"/>
    </source>
</evidence>
<reference evidence="2" key="1">
    <citation type="journal article" date="2021" name="PeerJ">
        <title>Extensive microbial diversity within the chicken gut microbiome revealed by metagenomics and culture.</title>
        <authorList>
            <person name="Gilroy R."/>
            <person name="Ravi A."/>
            <person name="Getino M."/>
            <person name="Pursley I."/>
            <person name="Horton D.L."/>
            <person name="Alikhan N.F."/>
            <person name="Baker D."/>
            <person name="Gharbi K."/>
            <person name="Hall N."/>
            <person name="Watson M."/>
            <person name="Adriaenssens E.M."/>
            <person name="Foster-Nyarko E."/>
            <person name="Jarju S."/>
            <person name="Secka A."/>
            <person name="Antonio M."/>
            <person name="Oren A."/>
            <person name="Chaudhuri R.R."/>
            <person name="La Ragione R."/>
            <person name="Hildebrand F."/>
            <person name="Pallen M.J."/>
        </authorList>
    </citation>
    <scope>NUCLEOTIDE SEQUENCE</scope>
    <source>
        <strain evidence="2">ChiGjej4B4-7305</strain>
    </source>
</reference>
<dbReference type="Proteomes" id="UP000824037">
    <property type="component" value="Unassembled WGS sequence"/>
</dbReference>
<sequence length="160" mass="17384">MTFTTAYARRELIIASVIVVPLVALAIWIVPDSLSEVLDTDLSALRRMIAAAVIGFYALALLIIPVLVVVAIRRLRGSSPGLILSDHGVRAARQALGFRPVVPWPAIDSIELHRTARGQQVVTVIRGAVQTPLPQELAYEPEELRSLLDGARQHTISAQP</sequence>
<dbReference type="EMBL" id="DXBY01000206">
    <property type="protein sequence ID" value="HIZ36483.1"/>
    <property type="molecule type" value="Genomic_DNA"/>
</dbReference>
<reference evidence="2" key="2">
    <citation type="submission" date="2021-04" db="EMBL/GenBank/DDBJ databases">
        <authorList>
            <person name="Gilroy R."/>
        </authorList>
    </citation>
    <scope>NUCLEOTIDE SEQUENCE</scope>
    <source>
        <strain evidence="2">ChiGjej4B4-7305</strain>
    </source>
</reference>
<keyword evidence="1" id="KW-1133">Transmembrane helix</keyword>
<accession>A0A9D2EFH8</accession>
<keyword evidence="1" id="KW-0812">Transmembrane</keyword>
<dbReference type="AlphaFoldDB" id="A0A9D2EFH8"/>
<evidence type="ECO:0000313" key="2">
    <source>
        <dbReference type="EMBL" id="HIZ36483.1"/>
    </source>
</evidence>
<name>A0A9D2EFH8_9MICO</name>
<feature type="transmembrane region" description="Helical" evidence="1">
    <location>
        <begin position="12"/>
        <end position="29"/>
    </location>
</feature>